<keyword evidence="7" id="KW-0460">Magnesium</keyword>
<evidence type="ECO:0000256" key="2">
    <source>
        <dbReference type="ARBA" id="ARBA00022679"/>
    </source>
</evidence>
<feature type="region of interest" description="Disordered" evidence="9">
    <location>
        <begin position="472"/>
        <end position="500"/>
    </location>
</feature>
<dbReference type="AlphaFoldDB" id="A0A1G2TWR1"/>
<dbReference type="Gene3D" id="3.30.460.10">
    <property type="entry name" value="Beta Polymerase, domain 2"/>
    <property type="match status" value="1"/>
</dbReference>
<dbReference type="GO" id="GO:0000049">
    <property type="term" value="F:tRNA binding"/>
    <property type="evidence" value="ECO:0007669"/>
    <property type="project" value="TreeGrafter"/>
</dbReference>
<dbReference type="PANTHER" id="PTHR46173:SF1">
    <property type="entry name" value="CCA TRNA NUCLEOTIDYLTRANSFERASE 1, MITOCHONDRIAL"/>
    <property type="match status" value="1"/>
</dbReference>
<dbReference type="SUPFAM" id="SSF81301">
    <property type="entry name" value="Nucleotidyltransferase"/>
    <property type="match status" value="1"/>
</dbReference>
<keyword evidence="5" id="KW-0479">Metal-binding</keyword>
<evidence type="ECO:0000313" key="13">
    <source>
        <dbReference type="EMBL" id="OHB01664.1"/>
    </source>
</evidence>
<keyword evidence="2 8" id="KW-0808">Transferase</keyword>
<keyword evidence="3" id="KW-0819">tRNA processing</keyword>
<dbReference type="Pfam" id="PF12627">
    <property type="entry name" value="PolyA_pol_RNAbd"/>
    <property type="match status" value="1"/>
</dbReference>
<dbReference type="InterPro" id="IPR043519">
    <property type="entry name" value="NT_sf"/>
</dbReference>
<dbReference type="Pfam" id="PF01743">
    <property type="entry name" value="PolyA_pol"/>
    <property type="match status" value="1"/>
</dbReference>
<keyword evidence="8" id="KW-0694">RNA-binding</keyword>
<dbReference type="EMBL" id="MHWB01000011">
    <property type="protein sequence ID" value="OHB01664.1"/>
    <property type="molecule type" value="Genomic_DNA"/>
</dbReference>
<evidence type="ECO:0000259" key="11">
    <source>
        <dbReference type="Pfam" id="PF01966"/>
    </source>
</evidence>
<proteinExistence type="inferred from homology"/>
<evidence type="ECO:0000256" key="3">
    <source>
        <dbReference type="ARBA" id="ARBA00022694"/>
    </source>
</evidence>
<comment type="cofactor">
    <cofactor evidence="1">
        <name>Mg(2+)</name>
        <dbReference type="ChEBI" id="CHEBI:18420"/>
    </cofactor>
</comment>
<evidence type="ECO:0008006" key="15">
    <source>
        <dbReference type="Google" id="ProtNLM"/>
    </source>
</evidence>
<organism evidence="13 14">
    <name type="scientific">Candidatus Zambryskibacteria bacterium RIFCSPLOWO2_01_FULL_39_39</name>
    <dbReference type="NCBI Taxonomy" id="1802758"/>
    <lineage>
        <taxon>Bacteria</taxon>
        <taxon>Candidatus Zambryskiibacteriota</taxon>
    </lineage>
</organism>
<dbReference type="GO" id="GO:0016779">
    <property type="term" value="F:nucleotidyltransferase activity"/>
    <property type="evidence" value="ECO:0007669"/>
    <property type="project" value="UniProtKB-KW"/>
</dbReference>
<dbReference type="CDD" id="cd05398">
    <property type="entry name" value="NT_ClassII-CCAase"/>
    <property type="match status" value="1"/>
</dbReference>
<evidence type="ECO:0000256" key="4">
    <source>
        <dbReference type="ARBA" id="ARBA00022695"/>
    </source>
</evidence>
<dbReference type="Gene3D" id="1.10.3090.10">
    <property type="entry name" value="cca-adding enzyme, domain 2"/>
    <property type="match status" value="1"/>
</dbReference>
<dbReference type="PANTHER" id="PTHR46173">
    <property type="entry name" value="CCA TRNA NUCLEOTIDYLTRANSFERASE 1, MITOCHONDRIAL"/>
    <property type="match status" value="1"/>
</dbReference>
<name>A0A1G2TWR1_9BACT</name>
<evidence type="ECO:0000259" key="10">
    <source>
        <dbReference type="Pfam" id="PF01743"/>
    </source>
</evidence>
<dbReference type="Proteomes" id="UP000177707">
    <property type="component" value="Unassembled WGS sequence"/>
</dbReference>
<protein>
    <recommendedName>
        <fullName evidence="15">HD domain-containing protein</fullName>
    </recommendedName>
</protein>
<dbReference type="Gene3D" id="1.10.246.80">
    <property type="match status" value="1"/>
</dbReference>
<evidence type="ECO:0000256" key="7">
    <source>
        <dbReference type="ARBA" id="ARBA00022842"/>
    </source>
</evidence>
<dbReference type="InterPro" id="IPR003607">
    <property type="entry name" value="HD/PDEase_dom"/>
</dbReference>
<dbReference type="InterPro" id="IPR006674">
    <property type="entry name" value="HD_domain"/>
</dbReference>
<dbReference type="GO" id="GO:0008033">
    <property type="term" value="P:tRNA processing"/>
    <property type="evidence" value="ECO:0007669"/>
    <property type="project" value="UniProtKB-KW"/>
</dbReference>
<gene>
    <name evidence="13" type="ORF">A3A96_03315</name>
</gene>
<dbReference type="InterPro" id="IPR050264">
    <property type="entry name" value="Bact_CCA-adding_enz_type3_sf"/>
</dbReference>
<keyword evidence="4" id="KW-0548">Nucleotidyltransferase</keyword>
<feature type="domain" description="Poly A polymerase head" evidence="10">
    <location>
        <begin position="29"/>
        <end position="160"/>
    </location>
</feature>
<sequence length="500" mass="57563">MKAKIEKFKVPKEVSHVTKALKDAGFEGYLVGGCVRDLFMGRKPKDWDITTNATPEKIIPLFPKTFYENNFGTVGIVNESLSANEADLKDTSLKIIEVTPYRVESSYSDHRRPDSVQFSKNILDDLKRRDFTINAIAYDAENGEIIDPFFGVADLARGSIKTVGNPKERFFEDGLRILRAVRFHVELDFPLDPETEKSILENKDILKEVSRERVRDEFVKIIMSPKPMNGLLLLRKLGLLVYIVPELEEGIGVEQNKAHSFDVWTHLLKTVQHSADKGYPLHVRLSALFHDIAKPRTRRWSEEAKQWTFYGHEVVGSRVTGKILENLRFSRETIEKVVNLVRWHMFFSDTEQITPSAVRRLVVNVGKENIWDLVDMRGCDRIGTGRPKENPYRLRKYKAMIEEVMRDPISVGMLKTNGKRIMEVLGISPGPKIGHILNALLEEVLEDPSLNTEEYLEKRTIELANMSDKELKEFGEKGKKKKEKEEEKEIKEIRGKHYVQ</sequence>
<keyword evidence="6" id="KW-0547">Nucleotide-binding</keyword>
<evidence type="ECO:0000256" key="6">
    <source>
        <dbReference type="ARBA" id="ARBA00022741"/>
    </source>
</evidence>
<feature type="domain" description="HD" evidence="11">
    <location>
        <begin position="263"/>
        <end position="357"/>
    </location>
</feature>
<evidence type="ECO:0000256" key="1">
    <source>
        <dbReference type="ARBA" id="ARBA00001946"/>
    </source>
</evidence>
<comment type="similarity">
    <text evidence="8">Belongs to the tRNA nucleotidyltransferase/poly(A) polymerase family.</text>
</comment>
<dbReference type="GO" id="GO:0000166">
    <property type="term" value="F:nucleotide binding"/>
    <property type="evidence" value="ECO:0007669"/>
    <property type="project" value="UniProtKB-KW"/>
</dbReference>
<evidence type="ECO:0000256" key="9">
    <source>
        <dbReference type="SAM" id="MobiDB-lite"/>
    </source>
</evidence>
<dbReference type="GO" id="GO:0046872">
    <property type="term" value="F:metal ion binding"/>
    <property type="evidence" value="ECO:0007669"/>
    <property type="project" value="UniProtKB-KW"/>
</dbReference>
<dbReference type="CDD" id="cd00077">
    <property type="entry name" value="HDc"/>
    <property type="match status" value="1"/>
</dbReference>
<dbReference type="InterPro" id="IPR002646">
    <property type="entry name" value="PolA_pol_head_dom"/>
</dbReference>
<dbReference type="InterPro" id="IPR032828">
    <property type="entry name" value="PolyA_RNA-bd"/>
</dbReference>
<feature type="domain" description="tRNA nucleotidyltransferase/poly(A) polymerase RNA and SrmB- binding" evidence="12">
    <location>
        <begin position="188"/>
        <end position="249"/>
    </location>
</feature>
<evidence type="ECO:0000313" key="14">
    <source>
        <dbReference type="Proteomes" id="UP000177707"/>
    </source>
</evidence>
<dbReference type="Pfam" id="PF01966">
    <property type="entry name" value="HD"/>
    <property type="match status" value="1"/>
</dbReference>
<dbReference type="SUPFAM" id="SSF81891">
    <property type="entry name" value="Poly A polymerase C-terminal region-like"/>
    <property type="match status" value="1"/>
</dbReference>
<comment type="caution">
    <text evidence="13">The sequence shown here is derived from an EMBL/GenBank/DDBJ whole genome shotgun (WGS) entry which is preliminary data.</text>
</comment>
<evidence type="ECO:0000256" key="5">
    <source>
        <dbReference type="ARBA" id="ARBA00022723"/>
    </source>
</evidence>
<accession>A0A1G2TWR1</accession>
<dbReference type="STRING" id="1802758.A3A96_03315"/>
<evidence type="ECO:0000256" key="8">
    <source>
        <dbReference type="RuleBase" id="RU003953"/>
    </source>
</evidence>
<evidence type="ECO:0000259" key="12">
    <source>
        <dbReference type="Pfam" id="PF12627"/>
    </source>
</evidence>
<reference evidence="13 14" key="1">
    <citation type="journal article" date="2016" name="Nat. Commun.">
        <title>Thousands of microbial genomes shed light on interconnected biogeochemical processes in an aquifer system.</title>
        <authorList>
            <person name="Anantharaman K."/>
            <person name="Brown C.T."/>
            <person name="Hug L.A."/>
            <person name="Sharon I."/>
            <person name="Castelle C.J."/>
            <person name="Probst A.J."/>
            <person name="Thomas B.C."/>
            <person name="Singh A."/>
            <person name="Wilkins M.J."/>
            <person name="Karaoz U."/>
            <person name="Brodie E.L."/>
            <person name="Williams K.H."/>
            <person name="Hubbard S.S."/>
            <person name="Banfield J.F."/>
        </authorList>
    </citation>
    <scope>NUCLEOTIDE SEQUENCE [LARGE SCALE GENOMIC DNA]</scope>
</reference>